<dbReference type="InterPro" id="IPR008979">
    <property type="entry name" value="Galactose-bd-like_sf"/>
</dbReference>
<sequence length="364" mass="39283">MARSPRSLVSYIWCLVVAEGAVVDLAEWSSAGWFVQNDGVMGGRSSGNLQVSDSGARFEGSINLDGGGFASFRRDFGWFGERNLRDYAGLWVEVDALAESSLAPVAIHVELDDASERSGFGAAMAIPPGPAGSTYSVFLPFSRFRKQLLRSCRNCILNPGRVTGVGIVVLYQEGFFSFRVRKIYAVSSESEVLSSAGRMPTLTTSDSDVWKMIRASILRGSYAWNQGYPEQCGALYNSTAFVISSARNISETVQSVARAATSYAEQFPLNLGNNAAWIYRRSFDAISAAYDGSAPPPESRYPQVAHGDWVRTAMSGGSVQPLPVSDLANELQQQMVSGAPGQFALRSLGLLFVGCMHFLVGLAD</sequence>
<comment type="caution">
    <text evidence="2">The sequence shown here is derived from an EMBL/GenBank/DDBJ whole genome shotgun (WGS) entry which is preliminary data.</text>
</comment>
<dbReference type="Pfam" id="PF08547">
    <property type="entry name" value="CIA30"/>
    <property type="match status" value="1"/>
</dbReference>
<name>A0A1Q9CV38_SYMMI</name>
<evidence type="ECO:0000313" key="2">
    <source>
        <dbReference type="EMBL" id="OLP86767.1"/>
    </source>
</evidence>
<keyword evidence="3" id="KW-1185">Reference proteome</keyword>
<proteinExistence type="predicted"/>
<gene>
    <name evidence="2" type="ORF">AK812_SmicGene32071</name>
</gene>
<evidence type="ECO:0000313" key="3">
    <source>
        <dbReference type="Proteomes" id="UP000186817"/>
    </source>
</evidence>
<organism evidence="2 3">
    <name type="scientific">Symbiodinium microadriaticum</name>
    <name type="common">Dinoflagellate</name>
    <name type="synonym">Zooxanthella microadriatica</name>
    <dbReference type="NCBI Taxonomy" id="2951"/>
    <lineage>
        <taxon>Eukaryota</taxon>
        <taxon>Sar</taxon>
        <taxon>Alveolata</taxon>
        <taxon>Dinophyceae</taxon>
        <taxon>Suessiales</taxon>
        <taxon>Symbiodiniaceae</taxon>
        <taxon>Symbiodinium</taxon>
    </lineage>
</organism>
<dbReference type="SUPFAM" id="SSF49785">
    <property type="entry name" value="Galactose-binding domain-like"/>
    <property type="match status" value="1"/>
</dbReference>
<accession>A0A1Q9CV38</accession>
<evidence type="ECO:0000259" key="1">
    <source>
        <dbReference type="Pfam" id="PF08547"/>
    </source>
</evidence>
<protein>
    <recommendedName>
        <fullName evidence="1">NADH:ubiquinone oxidoreductase intermediate-associated protein 30 domain-containing protein</fullName>
    </recommendedName>
</protein>
<dbReference type="AlphaFoldDB" id="A0A1Q9CV38"/>
<dbReference type="Proteomes" id="UP000186817">
    <property type="component" value="Unassembled WGS sequence"/>
</dbReference>
<dbReference type="OrthoDB" id="426386at2759"/>
<dbReference type="EMBL" id="LSRX01000900">
    <property type="protein sequence ID" value="OLP86767.1"/>
    <property type="molecule type" value="Genomic_DNA"/>
</dbReference>
<feature type="domain" description="NADH:ubiquinone oxidoreductase intermediate-associated protein 30" evidence="1">
    <location>
        <begin position="30"/>
        <end position="177"/>
    </location>
</feature>
<reference evidence="2 3" key="1">
    <citation type="submission" date="2016-02" db="EMBL/GenBank/DDBJ databases">
        <title>Genome analysis of coral dinoflagellate symbionts highlights evolutionary adaptations to a symbiotic lifestyle.</title>
        <authorList>
            <person name="Aranda M."/>
            <person name="Li Y."/>
            <person name="Liew Y.J."/>
            <person name="Baumgarten S."/>
            <person name="Simakov O."/>
            <person name="Wilson M."/>
            <person name="Piel J."/>
            <person name="Ashoor H."/>
            <person name="Bougouffa S."/>
            <person name="Bajic V.B."/>
            <person name="Ryu T."/>
            <person name="Ravasi T."/>
            <person name="Bayer T."/>
            <person name="Micklem G."/>
            <person name="Kim H."/>
            <person name="Bhak J."/>
            <person name="Lajeunesse T.C."/>
            <person name="Voolstra C.R."/>
        </authorList>
    </citation>
    <scope>NUCLEOTIDE SEQUENCE [LARGE SCALE GENOMIC DNA]</scope>
    <source>
        <strain evidence="2 3">CCMP2467</strain>
    </source>
</reference>
<dbReference type="InterPro" id="IPR013857">
    <property type="entry name" value="NADH-UbQ_OxRdtase-assoc_prot30"/>
</dbReference>